<evidence type="ECO:0000256" key="1">
    <source>
        <dbReference type="ARBA" id="ARBA00022723"/>
    </source>
</evidence>
<dbReference type="OrthoDB" id="1303182at2759"/>
<evidence type="ECO:0000259" key="5">
    <source>
        <dbReference type="PROSITE" id="PS51999"/>
    </source>
</evidence>
<evidence type="ECO:0000313" key="7">
    <source>
        <dbReference type="Proteomes" id="UP000824120"/>
    </source>
</evidence>
<protein>
    <recommendedName>
        <fullName evidence="5">GRF-type domain-containing protein</fullName>
    </recommendedName>
</protein>
<keyword evidence="2 4" id="KW-0863">Zinc-finger</keyword>
<gene>
    <name evidence="6" type="ORF">H5410_015297</name>
</gene>
<dbReference type="PROSITE" id="PS51999">
    <property type="entry name" value="ZF_GRF"/>
    <property type="match status" value="1"/>
</dbReference>
<evidence type="ECO:0000256" key="3">
    <source>
        <dbReference type="ARBA" id="ARBA00022833"/>
    </source>
</evidence>
<dbReference type="AlphaFoldDB" id="A0A9J5ZTE0"/>
<name>A0A9J5ZTE0_SOLCO</name>
<evidence type="ECO:0000256" key="2">
    <source>
        <dbReference type="ARBA" id="ARBA00022771"/>
    </source>
</evidence>
<dbReference type="InterPro" id="IPR010666">
    <property type="entry name" value="Znf_GRF"/>
</dbReference>
<organism evidence="6 7">
    <name type="scientific">Solanum commersonii</name>
    <name type="common">Commerson's wild potato</name>
    <name type="synonym">Commerson's nightshade</name>
    <dbReference type="NCBI Taxonomy" id="4109"/>
    <lineage>
        <taxon>Eukaryota</taxon>
        <taxon>Viridiplantae</taxon>
        <taxon>Streptophyta</taxon>
        <taxon>Embryophyta</taxon>
        <taxon>Tracheophyta</taxon>
        <taxon>Spermatophyta</taxon>
        <taxon>Magnoliopsida</taxon>
        <taxon>eudicotyledons</taxon>
        <taxon>Gunneridae</taxon>
        <taxon>Pentapetalae</taxon>
        <taxon>asterids</taxon>
        <taxon>lamiids</taxon>
        <taxon>Solanales</taxon>
        <taxon>Solanaceae</taxon>
        <taxon>Solanoideae</taxon>
        <taxon>Solaneae</taxon>
        <taxon>Solanum</taxon>
    </lineage>
</organism>
<dbReference type="GO" id="GO:0008270">
    <property type="term" value="F:zinc ion binding"/>
    <property type="evidence" value="ECO:0007669"/>
    <property type="project" value="UniProtKB-KW"/>
</dbReference>
<keyword evidence="3" id="KW-0862">Zinc</keyword>
<proteinExistence type="predicted"/>
<dbReference type="Proteomes" id="UP000824120">
    <property type="component" value="Chromosome 3"/>
</dbReference>
<reference evidence="6 7" key="1">
    <citation type="submission" date="2020-09" db="EMBL/GenBank/DDBJ databases">
        <title>De no assembly of potato wild relative species, Solanum commersonii.</title>
        <authorList>
            <person name="Cho K."/>
        </authorList>
    </citation>
    <scope>NUCLEOTIDE SEQUENCE [LARGE SCALE GENOMIC DNA]</scope>
    <source>
        <strain evidence="6">LZ3.2</strain>
        <tissue evidence="6">Leaf</tissue>
    </source>
</reference>
<evidence type="ECO:0000313" key="6">
    <source>
        <dbReference type="EMBL" id="KAG5615473.1"/>
    </source>
</evidence>
<sequence>MSNAILNQICNDENDVMLGVKICCKHGELLSMQTSSSEDNSGQRFWSCPCYRENACNFFRWRDSEDVNIRSKFVIMRFAKRIKELEFDENHSEKSSNKWVMKEKK</sequence>
<comment type="caution">
    <text evidence="6">The sequence shown here is derived from an EMBL/GenBank/DDBJ whole genome shotgun (WGS) entry which is preliminary data.</text>
</comment>
<keyword evidence="7" id="KW-1185">Reference proteome</keyword>
<accession>A0A9J5ZTE0</accession>
<dbReference type="Pfam" id="PF06839">
    <property type="entry name" value="Zn_ribbon_GRF"/>
    <property type="match status" value="1"/>
</dbReference>
<evidence type="ECO:0000256" key="4">
    <source>
        <dbReference type="PROSITE-ProRule" id="PRU01343"/>
    </source>
</evidence>
<dbReference type="EMBL" id="JACXVP010000003">
    <property type="protein sequence ID" value="KAG5615473.1"/>
    <property type="molecule type" value="Genomic_DNA"/>
</dbReference>
<keyword evidence="1" id="KW-0479">Metal-binding</keyword>
<feature type="domain" description="GRF-type" evidence="5">
    <location>
        <begin position="24"/>
        <end position="65"/>
    </location>
</feature>